<dbReference type="EMBL" id="BJWJ01000013">
    <property type="protein sequence ID" value="GEM04498.1"/>
    <property type="molecule type" value="Genomic_DNA"/>
</dbReference>
<keyword evidence="2" id="KW-1185">Reference proteome</keyword>
<dbReference type="Proteomes" id="UP000321773">
    <property type="component" value="Unassembled WGS sequence"/>
</dbReference>
<accession>A0ABQ0VTL1</accession>
<sequence length="51" mass="5939">MQGVINFKPRINKDCRNVLDKYPLLCQEVGLTKEDLNHDVQPLQQTISTRK</sequence>
<proteinExistence type="predicted"/>
<name>A0ABQ0VTL1_9BACI</name>
<comment type="caution">
    <text evidence="1">The sequence shown here is derived from an EMBL/GenBank/DDBJ whole genome shotgun (WGS) entry which is preliminary data.</text>
</comment>
<evidence type="ECO:0000313" key="1">
    <source>
        <dbReference type="EMBL" id="GEM04498.1"/>
    </source>
</evidence>
<reference evidence="1 2" key="1">
    <citation type="submission" date="2019-07" db="EMBL/GenBank/DDBJ databases">
        <title>Whole genome shotgun sequence of Halolactibacillus miurensis NBRC 100873.</title>
        <authorList>
            <person name="Hosoyama A."/>
            <person name="Uohara A."/>
            <person name="Ohji S."/>
            <person name="Ichikawa N."/>
        </authorList>
    </citation>
    <scope>NUCLEOTIDE SEQUENCE [LARGE SCALE GENOMIC DNA]</scope>
    <source>
        <strain evidence="1 2">NBRC 100873</strain>
    </source>
</reference>
<evidence type="ECO:0000313" key="2">
    <source>
        <dbReference type="Proteomes" id="UP000321773"/>
    </source>
</evidence>
<gene>
    <name evidence="1" type="ORF">HMI01_14860</name>
</gene>
<organism evidence="1 2">
    <name type="scientific">Halolactibacillus miurensis</name>
    <dbReference type="NCBI Taxonomy" id="306541"/>
    <lineage>
        <taxon>Bacteria</taxon>
        <taxon>Bacillati</taxon>
        <taxon>Bacillota</taxon>
        <taxon>Bacilli</taxon>
        <taxon>Bacillales</taxon>
        <taxon>Bacillaceae</taxon>
        <taxon>Halolactibacillus</taxon>
    </lineage>
</organism>
<protein>
    <submittedName>
        <fullName evidence="1">Uncharacterized protein</fullName>
    </submittedName>
</protein>